<dbReference type="PANTHER" id="PTHR48107">
    <property type="entry name" value="NADPH-DEPENDENT ALDEHYDE REDUCTASE-LIKE PROTEIN, CHLOROPLASTIC-RELATED"/>
    <property type="match status" value="1"/>
</dbReference>
<dbReference type="InterPro" id="IPR002347">
    <property type="entry name" value="SDR_fam"/>
</dbReference>
<keyword evidence="2 3" id="KW-0560">Oxidoreductase</keyword>
<accession>A0A7W7RJ09</accession>
<protein>
    <submittedName>
        <fullName evidence="3">3-oxoacyl-[acyl-carrier protein] reductase</fullName>
        <ecNumber evidence="3">1.1.1.100</ecNumber>
    </submittedName>
</protein>
<dbReference type="Gene3D" id="3.40.50.720">
    <property type="entry name" value="NAD(P)-binding Rossmann-like Domain"/>
    <property type="match status" value="1"/>
</dbReference>
<keyword evidence="4" id="KW-1185">Reference proteome</keyword>
<dbReference type="GO" id="GO:0004316">
    <property type="term" value="F:3-oxoacyl-[acyl-carrier-protein] reductase (NADPH) activity"/>
    <property type="evidence" value="ECO:0007669"/>
    <property type="project" value="UniProtKB-EC"/>
</dbReference>
<proteinExistence type="inferred from homology"/>
<name>A0A7W7RJ09_9ACTN</name>
<dbReference type="AlphaFoldDB" id="A0A7W7RJ09"/>
<dbReference type="RefSeq" id="WP_184579917.1">
    <property type="nucleotide sequence ID" value="NZ_JACHJT010000001.1"/>
</dbReference>
<dbReference type="PRINTS" id="PR00081">
    <property type="entry name" value="GDHRDH"/>
</dbReference>
<dbReference type="Proteomes" id="UP000523007">
    <property type="component" value="Unassembled WGS sequence"/>
</dbReference>
<dbReference type="InterPro" id="IPR036291">
    <property type="entry name" value="NAD(P)-bd_dom_sf"/>
</dbReference>
<dbReference type="InterPro" id="IPR020904">
    <property type="entry name" value="Sc_DH/Rdtase_CS"/>
</dbReference>
<organism evidence="3 4">
    <name type="scientific">Lipingzhangella halophila</name>
    <dbReference type="NCBI Taxonomy" id="1783352"/>
    <lineage>
        <taxon>Bacteria</taxon>
        <taxon>Bacillati</taxon>
        <taxon>Actinomycetota</taxon>
        <taxon>Actinomycetes</taxon>
        <taxon>Streptosporangiales</taxon>
        <taxon>Nocardiopsidaceae</taxon>
        <taxon>Lipingzhangella</taxon>
    </lineage>
</organism>
<dbReference type="PANTHER" id="PTHR48107:SF7">
    <property type="entry name" value="RE15974P"/>
    <property type="match status" value="1"/>
</dbReference>
<dbReference type="PROSITE" id="PS00061">
    <property type="entry name" value="ADH_SHORT"/>
    <property type="match status" value="1"/>
</dbReference>
<evidence type="ECO:0000313" key="4">
    <source>
        <dbReference type="Proteomes" id="UP000523007"/>
    </source>
</evidence>
<comment type="caution">
    <text evidence="3">The sequence shown here is derived from an EMBL/GenBank/DDBJ whole genome shotgun (WGS) entry which is preliminary data.</text>
</comment>
<evidence type="ECO:0000256" key="1">
    <source>
        <dbReference type="ARBA" id="ARBA00006484"/>
    </source>
</evidence>
<dbReference type="EC" id="1.1.1.100" evidence="3"/>
<dbReference type="NCBIfam" id="NF009389">
    <property type="entry name" value="PRK12748.1"/>
    <property type="match status" value="1"/>
</dbReference>
<evidence type="ECO:0000313" key="3">
    <source>
        <dbReference type="EMBL" id="MBB4932468.1"/>
    </source>
</evidence>
<dbReference type="Pfam" id="PF13561">
    <property type="entry name" value="adh_short_C2"/>
    <property type="match status" value="1"/>
</dbReference>
<comment type="similarity">
    <text evidence="1">Belongs to the short-chain dehydrogenases/reductases (SDR) family.</text>
</comment>
<dbReference type="SUPFAM" id="SSF51735">
    <property type="entry name" value="NAD(P)-binding Rossmann-fold domains"/>
    <property type="match status" value="1"/>
</dbReference>
<gene>
    <name evidence="3" type="ORF">F4561_003288</name>
</gene>
<reference evidence="3 4" key="1">
    <citation type="submission" date="2020-08" db="EMBL/GenBank/DDBJ databases">
        <title>Sequencing the genomes of 1000 actinobacteria strains.</title>
        <authorList>
            <person name="Klenk H.-P."/>
        </authorList>
    </citation>
    <scope>NUCLEOTIDE SEQUENCE [LARGE SCALE GENOMIC DNA]</scope>
    <source>
        <strain evidence="3 4">DSM 102030</strain>
    </source>
</reference>
<evidence type="ECO:0000256" key="2">
    <source>
        <dbReference type="ARBA" id="ARBA00023002"/>
    </source>
</evidence>
<sequence length="293" mass="31196">MTHDQPLAVEHPTVSELARDPLPLRGRVALVTGASRHDGIGYAVARRLAGFGAHVFCHHFRPHDAAQPWGGDDVSAVLDGVREVAEQHGQRVSGISADLAEPDAPGRVMDAAVAEFGHVDILVCNHARNGGDAPLSEVTAAMLDGHWAVDARSALLLAQAFAAQHDGRTGGRLVFLTSGQRQGPLAGEICYAAAKGALAEITLTVAEELADREVTVNTVNPGPVQTGYLTTEMWQRLRPMFPAGRYGFPDDPARLIAWLSTDEARWITGQVINTEGGFARWRDSVPASPPASS</sequence>
<dbReference type="EMBL" id="JACHJT010000001">
    <property type="protein sequence ID" value="MBB4932468.1"/>
    <property type="molecule type" value="Genomic_DNA"/>
</dbReference>